<dbReference type="GO" id="GO:0034440">
    <property type="term" value="P:lipid oxidation"/>
    <property type="evidence" value="ECO:0007669"/>
    <property type="project" value="InterPro"/>
</dbReference>
<evidence type="ECO:0000256" key="7">
    <source>
        <dbReference type="ARBA" id="ARBA00023002"/>
    </source>
</evidence>
<evidence type="ECO:0000256" key="1">
    <source>
        <dbReference type="ARBA" id="ARBA00004496"/>
    </source>
</evidence>
<evidence type="ECO:0000259" key="15">
    <source>
        <dbReference type="PROSITE" id="PS51393"/>
    </source>
</evidence>
<organism evidence="16 17">
    <name type="scientific">Oncorhynchus tshawytscha</name>
    <name type="common">Chinook salmon</name>
    <name type="synonym">Salmo tshawytscha</name>
    <dbReference type="NCBI Taxonomy" id="74940"/>
    <lineage>
        <taxon>Eukaryota</taxon>
        <taxon>Metazoa</taxon>
        <taxon>Chordata</taxon>
        <taxon>Craniata</taxon>
        <taxon>Vertebrata</taxon>
        <taxon>Euteleostomi</taxon>
        <taxon>Actinopterygii</taxon>
        <taxon>Neopterygii</taxon>
        <taxon>Teleostei</taxon>
        <taxon>Protacanthopterygii</taxon>
        <taxon>Salmoniformes</taxon>
        <taxon>Salmonidae</taxon>
        <taxon>Salmoninae</taxon>
        <taxon>Oncorhynchus</taxon>
    </lineage>
</organism>
<dbReference type="SUPFAM" id="SSF48484">
    <property type="entry name" value="Lipoxigenase"/>
    <property type="match status" value="1"/>
</dbReference>
<feature type="binding site" evidence="11">
    <location>
        <position position="78"/>
    </location>
    <ligand>
        <name>Ca(2+)</name>
        <dbReference type="ChEBI" id="CHEBI:29108"/>
        <label>1</label>
    </ligand>
</feature>
<dbReference type="GO" id="GO:0005506">
    <property type="term" value="F:iron ion binding"/>
    <property type="evidence" value="ECO:0007669"/>
    <property type="project" value="InterPro"/>
</dbReference>
<dbReference type="GO" id="GO:0016702">
    <property type="term" value="F:oxidoreductase activity, acting on single donors with incorporation of molecular oxygen, incorporation of two atoms of oxygen"/>
    <property type="evidence" value="ECO:0007669"/>
    <property type="project" value="InterPro"/>
</dbReference>
<dbReference type="Pfam" id="PF01477">
    <property type="entry name" value="PLAT"/>
    <property type="match status" value="1"/>
</dbReference>
<dbReference type="InterPro" id="IPR000907">
    <property type="entry name" value="LipOase"/>
</dbReference>
<protein>
    <recommendedName>
        <fullName evidence="18">Arachidonate 12-lipoxygenase</fullName>
    </recommendedName>
</protein>
<feature type="binding site" evidence="10">
    <location>
        <position position="633"/>
    </location>
    <ligand>
        <name>Fe cation</name>
        <dbReference type="ChEBI" id="CHEBI:24875"/>
        <note>catalytic</note>
    </ligand>
</feature>
<dbReference type="FunFam" id="1.20.245.10:FF:000001">
    <property type="entry name" value="Arachidonate 5-lipoxygenase a"/>
    <property type="match status" value="1"/>
</dbReference>
<keyword evidence="8 10" id="KW-0408">Iron</keyword>
<evidence type="ECO:0000313" key="17">
    <source>
        <dbReference type="Proteomes" id="UP000694402"/>
    </source>
</evidence>
<dbReference type="Ensembl" id="ENSOTST00005085392.2">
    <property type="protein sequence ID" value="ENSOTSP00005078806.1"/>
    <property type="gene ID" value="ENSOTSG00005036966.2"/>
</dbReference>
<dbReference type="Proteomes" id="UP000694402">
    <property type="component" value="Unassembled WGS sequence"/>
</dbReference>
<evidence type="ECO:0000256" key="8">
    <source>
        <dbReference type="ARBA" id="ARBA00023004"/>
    </source>
</evidence>
<accession>A0A8C8INA5</accession>
<keyword evidence="9" id="KW-0443">Lipid metabolism</keyword>
<dbReference type="CDD" id="cd01753">
    <property type="entry name" value="PLAT_LOX"/>
    <property type="match status" value="1"/>
</dbReference>
<dbReference type="InterPro" id="IPR001885">
    <property type="entry name" value="LipOase_mml"/>
</dbReference>
<feature type="binding site" evidence="10">
    <location>
        <position position="335"/>
    </location>
    <ligand>
        <name>Fe cation</name>
        <dbReference type="ChEBI" id="CHEBI:24875"/>
        <note>catalytic</note>
    </ligand>
</feature>
<dbReference type="Gene3D" id="2.60.60.20">
    <property type="entry name" value="PLAT/LH2 domain"/>
    <property type="match status" value="1"/>
</dbReference>
<evidence type="ECO:0000259" key="14">
    <source>
        <dbReference type="PROSITE" id="PS50095"/>
    </source>
</evidence>
<feature type="binding site" evidence="11">
    <location>
        <position position="40"/>
    </location>
    <ligand>
        <name>Ca(2+)</name>
        <dbReference type="ChEBI" id="CHEBI:29108"/>
        <label>2</label>
    </ligand>
</feature>
<dbReference type="PROSITE" id="PS51393">
    <property type="entry name" value="LIPOXYGENASE_3"/>
    <property type="match status" value="1"/>
</dbReference>
<dbReference type="PROSITE" id="PS00081">
    <property type="entry name" value="LIPOXYGENASE_2"/>
    <property type="match status" value="1"/>
</dbReference>
<dbReference type="InterPro" id="IPR013819">
    <property type="entry name" value="LipOase_C"/>
</dbReference>
<keyword evidence="17" id="KW-1185">Reference proteome</keyword>
<dbReference type="FunFam" id="2.60.60.20:FF:000002">
    <property type="entry name" value="Arachidonate 5-lipoxygenase a"/>
    <property type="match status" value="1"/>
</dbReference>
<sequence length="633" mass="72107">MEEYKVTVATGTSEYSGTNNYIYVTLVGENGQSERTILDNPGLDFCRGAVDEYKVCSPAPLGPLLLVRLEKQRYWVEDNWFCRYVTVEPPGGGIALTFPCYRWLIGDVKVEIREGTEIRMHTRVPIPIAPEREPSSYSYVCLSRWTAWASGIPKCIDAKTEADLHQDVRFDSEKRSDFEGSLHYYCMEHWKEDWFFGYQCLNGSNPRMIQRCKELPGNFPVSGDMVQGSLAPRTTLDKELKAGNIYLIDYAIMDGVPTNVIRGKPQYIAAPLCLLYEHPDQGLIPVAIQLGQTPGLDTPIFLPNDPPLAWLLAKIWVRHSEFQVFQLLSHLLRTHLLVEVFCVATLRQLPAVHPVYKLLAPHLRYTLEINCRGRTQLVSADGIFKRVVSTGGEGLLVLSQREYKVLTYRSLQPCWDFQQRGATTLKDYFYREHSLMLWDAIHSFVSGMISVYYQCDSDVVEDPELQTWIKDIAEEGFVDVPTFGLSNELKNKAELVTLLSVAIFTSTAQHAATNNGQFDWCAWVPNTPCTMRHPTPTDKDAVTMEMIMDSLPDVSQTCLEMAITWHLGRPQPDAVPLGQYPEQYFTEPQAQEVIDRFRKELKDIEEHILSQNQGLELPYLFLLPSRIENSITI</sequence>
<comment type="similarity">
    <text evidence="3">Belongs to the lipoxygenase family.</text>
</comment>
<dbReference type="InterPro" id="IPR036392">
    <property type="entry name" value="PLAT/LH2_dom_sf"/>
</dbReference>
<evidence type="ECO:0000256" key="13">
    <source>
        <dbReference type="PROSITE-ProRule" id="PRU00152"/>
    </source>
</evidence>
<dbReference type="GeneTree" id="ENSGT00940000155191"/>
<comment type="caution">
    <text evidence="13">Lacks conserved residue(s) required for the propagation of feature annotation.</text>
</comment>
<dbReference type="InterPro" id="IPR020834">
    <property type="entry name" value="LipOase_CS"/>
</dbReference>
<name>A0A8C8INA5_ONCTS</name>
<evidence type="ECO:0000256" key="6">
    <source>
        <dbReference type="ARBA" id="ARBA00022964"/>
    </source>
</evidence>
<dbReference type="PRINTS" id="PR00087">
    <property type="entry name" value="LIPOXYGENASE"/>
</dbReference>
<dbReference type="GO" id="GO:0005737">
    <property type="term" value="C:cytoplasm"/>
    <property type="evidence" value="ECO:0007669"/>
    <property type="project" value="UniProtKB-SubCell"/>
</dbReference>
<keyword evidence="7" id="KW-0560">Oxidoreductase</keyword>
<evidence type="ECO:0000256" key="5">
    <source>
        <dbReference type="ARBA" id="ARBA00022723"/>
    </source>
</evidence>
<feature type="site" description="Essential for stabilizing binding to COTL1" evidence="12">
    <location>
        <position position="103"/>
    </location>
</feature>
<evidence type="ECO:0000256" key="10">
    <source>
        <dbReference type="PIRSR" id="PIRSR601885-1"/>
    </source>
</evidence>
<gene>
    <name evidence="16" type="primary">alox12</name>
</gene>
<reference evidence="16" key="2">
    <citation type="submission" date="2025-09" db="UniProtKB">
        <authorList>
            <consortium name="Ensembl"/>
        </authorList>
    </citation>
    <scope>IDENTIFICATION</scope>
</reference>
<keyword evidence="11" id="KW-0106">Calcium</keyword>
<keyword evidence="5 10" id="KW-0479">Metal-binding</keyword>
<proteinExistence type="inferred from homology"/>
<evidence type="ECO:0000256" key="2">
    <source>
        <dbReference type="ARBA" id="ARBA00005189"/>
    </source>
</evidence>
<comment type="subcellular location">
    <subcellularLocation>
        <location evidence="1">Cytoplasm</location>
    </subcellularLocation>
</comment>
<feature type="domain" description="Lipoxygenase" evidence="15">
    <location>
        <begin position="189"/>
        <end position="633"/>
    </location>
</feature>
<dbReference type="Gene3D" id="1.20.245.10">
    <property type="entry name" value="Lipoxygenase-1, Domain 5"/>
    <property type="match status" value="1"/>
</dbReference>
<comment type="cofactor">
    <cofactor evidence="10">
        <name>Fe cation</name>
        <dbReference type="ChEBI" id="CHEBI:24875"/>
    </cofactor>
    <text evidence="10">Binds 1 Fe cation per subunit.</text>
</comment>
<dbReference type="InterPro" id="IPR001024">
    <property type="entry name" value="PLAT/LH2_dom"/>
</dbReference>
<evidence type="ECO:0000313" key="16">
    <source>
        <dbReference type="Ensembl" id="ENSOTSP00005078806.1"/>
    </source>
</evidence>
<dbReference type="SMART" id="SM00308">
    <property type="entry name" value="LH2"/>
    <property type="match status" value="1"/>
</dbReference>
<evidence type="ECO:0000256" key="11">
    <source>
        <dbReference type="PIRSR" id="PIRSR601885-2"/>
    </source>
</evidence>
<dbReference type="PRINTS" id="PR00467">
    <property type="entry name" value="MAMLPOXGNASE"/>
</dbReference>
<evidence type="ECO:0000256" key="3">
    <source>
        <dbReference type="ARBA" id="ARBA00009419"/>
    </source>
</evidence>
<dbReference type="InterPro" id="IPR042062">
    <property type="entry name" value="PLAT_LOX_verte"/>
</dbReference>
<feature type="binding site" evidence="11">
    <location>
        <position position="17"/>
    </location>
    <ligand>
        <name>Ca(2+)</name>
        <dbReference type="ChEBI" id="CHEBI:29108"/>
        <label>1</label>
    </ligand>
</feature>
<dbReference type="PROSITE" id="PS50095">
    <property type="entry name" value="PLAT"/>
    <property type="match status" value="1"/>
</dbReference>
<dbReference type="PANTHER" id="PTHR11771">
    <property type="entry name" value="LIPOXYGENASE"/>
    <property type="match status" value="1"/>
</dbReference>
<feature type="binding site" evidence="10">
    <location>
        <position position="330"/>
    </location>
    <ligand>
        <name>Fe cation</name>
        <dbReference type="ChEBI" id="CHEBI:24875"/>
        <note>catalytic</note>
    </ligand>
</feature>
<evidence type="ECO:0008006" key="18">
    <source>
        <dbReference type="Google" id="ProtNLM"/>
    </source>
</evidence>
<evidence type="ECO:0000256" key="12">
    <source>
        <dbReference type="PIRSR" id="PIRSR601885-3"/>
    </source>
</evidence>
<feature type="binding site" evidence="10">
    <location>
        <position position="510"/>
    </location>
    <ligand>
        <name>Fe cation</name>
        <dbReference type="ChEBI" id="CHEBI:24875"/>
        <note>catalytic</note>
    </ligand>
</feature>
<dbReference type="InterPro" id="IPR036226">
    <property type="entry name" value="LipOase_C_sf"/>
</dbReference>
<dbReference type="Pfam" id="PF00305">
    <property type="entry name" value="Lipoxygenase"/>
    <property type="match status" value="1"/>
</dbReference>
<evidence type="ECO:0000256" key="9">
    <source>
        <dbReference type="ARBA" id="ARBA00023098"/>
    </source>
</evidence>
<comment type="pathway">
    <text evidence="2">Lipid metabolism.</text>
</comment>
<feature type="binding site" evidence="11">
    <location>
        <position position="39"/>
    </location>
    <ligand>
        <name>Ca(2+)</name>
        <dbReference type="ChEBI" id="CHEBI:29108"/>
        <label>2</label>
    </ligand>
</feature>
<reference evidence="16" key="1">
    <citation type="submission" date="2025-08" db="UniProtKB">
        <authorList>
            <consortium name="Ensembl"/>
        </authorList>
    </citation>
    <scope>IDENTIFICATION</scope>
</reference>
<evidence type="ECO:0000256" key="4">
    <source>
        <dbReference type="ARBA" id="ARBA00022490"/>
    </source>
</evidence>
<keyword evidence="6" id="KW-0223">Dioxygenase</keyword>
<dbReference type="SUPFAM" id="SSF49723">
    <property type="entry name" value="Lipase/lipooxygenase domain (PLAT/LH2 domain)"/>
    <property type="match status" value="1"/>
</dbReference>
<keyword evidence="4" id="KW-0963">Cytoplasm</keyword>
<dbReference type="AlphaFoldDB" id="A0A8C8INA5"/>
<feature type="domain" description="PLAT" evidence="14">
    <location>
        <begin position="2"/>
        <end position="118"/>
    </location>
</feature>
<dbReference type="Gene3D" id="3.10.450.60">
    <property type="match status" value="1"/>
</dbReference>